<keyword evidence="4" id="KW-1185">Reference proteome</keyword>
<keyword evidence="1" id="KW-1133">Transmembrane helix</keyword>
<dbReference type="Proteomes" id="UP000831768">
    <property type="component" value="Chromosome"/>
</dbReference>
<dbReference type="EMBL" id="CP096019">
    <property type="protein sequence ID" value="UPM42602.1"/>
    <property type="molecule type" value="Genomic_DNA"/>
</dbReference>
<gene>
    <name evidence="3" type="ORF">MW046_11640</name>
</gene>
<reference evidence="3" key="1">
    <citation type="submission" date="2022-04" db="EMBL/GenBank/DDBJ databases">
        <title>Halocatena sp. nov., isolated from a salt lake.</title>
        <authorList>
            <person name="Cui H.-L."/>
        </authorList>
    </citation>
    <scope>NUCLEOTIDE SEQUENCE</scope>
    <source>
        <strain evidence="3">AD-1</strain>
    </source>
</reference>
<dbReference type="AlphaFoldDB" id="A0A8U0A0K2"/>
<feature type="domain" description="SHOCT" evidence="2">
    <location>
        <begin position="91"/>
        <end position="118"/>
    </location>
</feature>
<protein>
    <submittedName>
        <fullName evidence="3">SHOCT domain-containing protein</fullName>
    </submittedName>
</protein>
<dbReference type="Pfam" id="PF09851">
    <property type="entry name" value="SHOCT"/>
    <property type="match status" value="1"/>
</dbReference>
<organism evidence="3 4">
    <name type="scientific">Halocatena salina</name>
    <dbReference type="NCBI Taxonomy" id="2934340"/>
    <lineage>
        <taxon>Archaea</taxon>
        <taxon>Methanobacteriati</taxon>
        <taxon>Methanobacteriota</taxon>
        <taxon>Stenosarchaea group</taxon>
        <taxon>Halobacteria</taxon>
        <taxon>Halobacteriales</taxon>
        <taxon>Natronomonadaceae</taxon>
        <taxon>Halocatena</taxon>
    </lineage>
</organism>
<keyword evidence="1" id="KW-0812">Transmembrane</keyword>
<accession>A0A8U0A0K2</accession>
<keyword evidence="1" id="KW-0472">Membrane</keyword>
<sequence>MSLESRIEQRGRRILGSPLWMGIVITAFLVAPVFFTPQVPLWMGLVSLTSLLPLVLGSTYLADYIYRRVVDSDSTDVSSPDSPVTEEDVQTPIERLRHAYARGEIGEEAFERRLERLLETENIHHRMRTDATSTEKDLITE</sequence>
<name>A0A8U0A0K2_9EURY</name>
<feature type="transmembrane region" description="Helical" evidence="1">
    <location>
        <begin position="41"/>
        <end position="62"/>
    </location>
</feature>
<evidence type="ECO:0000313" key="4">
    <source>
        <dbReference type="Proteomes" id="UP000831768"/>
    </source>
</evidence>
<proteinExistence type="predicted"/>
<dbReference type="RefSeq" id="WP_247993273.1">
    <property type="nucleotide sequence ID" value="NZ_CP096019.1"/>
</dbReference>
<evidence type="ECO:0000256" key="1">
    <source>
        <dbReference type="SAM" id="Phobius"/>
    </source>
</evidence>
<evidence type="ECO:0000259" key="2">
    <source>
        <dbReference type="Pfam" id="PF09851"/>
    </source>
</evidence>
<feature type="transmembrane region" description="Helical" evidence="1">
    <location>
        <begin position="14"/>
        <end position="35"/>
    </location>
</feature>
<dbReference type="GeneID" id="71928709"/>
<dbReference type="InterPro" id="IPR018649">
    <property type="entry name" value="SHOCT"/>
</dbReference>
<dbReference type="KEGG" id="haad:MW046_11640"/>
<evidence type="ECO:0000313" key="3">
    <source>
        <dbReference type="EMBL" id="UPM42602.1"/>
    </source>
</evidence>